<dbReference type="InterPro" id="IPR007712">
    <property type="entry name" value="RelE/ParE_toxin"/>
</dbReference>
<keyword evidence="3" id="KW-1185">Reference proteome</keyword>
<gene>
    <name evidence="2" type="ORF">ASILVAE211_16295</name>
</gene>
<dbReference type="Gene3D" id="3.30.2310.20">
    <property type="entry name" value="RelE-like"/>
    <property type="match status" value="1"/>
</dbReference>
<evidence type="ECO:0000313" key="2">
    <source>
        <dbReference type="EMBL" id="MCB8876753.1"/>
    </source>
</evidence>
<reference evidence="2" key="2">
    <citation type="submission" date="2021-01" db="EMBL/GenBank/DDBJ databases">
        <authorList>
            <person name="Mieszkin S."/>
            <person name="Pouder E."/>
            <person name="Alain K."/>
        </authorList>
    </citation>
    <scope>NUCLEOTIDE SEQUENCE</scope>
    <source>
        <strain evidence="2">HW T2.11</strain>
    </source>
</reference>
<reference evidence="2" key="1">
    <citation type="journal article" date="2021" name="Microorganisms">
        <title>Acidisoma silvae sp. nov. and Acidisomacellulosilytica sp. nov., Two Acidophilic Bacteria Isolated from Decaying Wood, Hydrolyzing Cellulose and Producing Poly-3-hydroxybutyrate.</title>
        <authorList>
            <person name="Mieszkin S."/>
            <person name="Pouder E."/>
            <person name="Uroz S."/>
            <person name="Simon-Colin C."/>
            <person name="Alain K."/>
        </authorList>
    </citation>
    <scope>NUCLEOTIDE SEQUENCE</scope>
    <source>
        <strain evidence="2">HW T2.11</strain>
    </source>
</reference>
<dbReference type="EMBL" id="JAESVB010000007">
    <property type="protein sequence ID" value="MCB8876753.1"/>
    <property type="molecule type" value="Genomic_DNA"/>
</dbReference>
<keyword evidence="1" id="KW-1277">Toxin-antitoxin system</keyword>
<proteinExistence type="predicted"/>
<dbReference type="Proteomes" id="UP000708298">
    <property type="component" value="Unassembled WGS sequence"/>
</dbReference>
<evidence type="ECO:0000313" key="3">
    <source>
        <dbReference type="Proteomes" id="UP000708298"/>
    </source>
</evidence>
<evidence type="ECO:0000256" key="1">
    <source>
        <dbReference type="ARBA" id="ARBA00022649"/>
    </source>
</evidence>
<sequence length="62" mass="7828">MELRSVFAHLAQFPSLGRPFRSGGRRYWRFEHRSHIIFYRQDRDNLRIMRILHRRQRPETYI</sequence>
<organism evidence="2 3">
    <name type="scientific">Acidisoma silvae</name>
    <dbReference type="NCBI Taxonomy" id="2802396"/>
    <lineage>
        <taxon>Bacteria</taxon>
        <taxon>Pseudomonadati</taxon>
        <taxon>Pseudomonadota</taxon>
        <taxon>Alphaproteobacteria</taxon>
        <taxon>Acetobacterales</taxon>
        <taxon>Acidocellaceae</taxon>
        <taxon>Acidisoma</taxon>
    </lineage>
</organism>
<name>A0A964E0I4_9PROT</name>
<dbReference type="AlphaFoldDB" id="A0A964E0I4"/>
<comment type="caution">
    <text evidence="2">The sequence shown here is derived from an EMBL/GenBank/DDBJ whole genome shotgun (WGS) entry which is preliminary data.</text>
</comment>
<protein>
    <submittedName>
        <fullName evidence="2">Type II toxin-antitoxin system RelE/ParE family toxin</fullName>
    </submittedName>
</protein>
<accession>A0A964E0I4</accession>
<dbReference type="InterPro" id="IPR035093">
    <property type="entry name" value="RelE/ParE_toxin_dom_sf"/>
</dbReference>
<dbReference type="Pfam" id="PF05016">
    <property type="entry name" value="ParE_toxin"/>
    <property type="match status" value="1"/>
</dbReference>